<keyword evidence="4" id="KW-1185">Reference proteome</keyword>
<reference evidence="3 4" key="1">
    <citation type="submission" date="2024-01" db="EMBL/GenBank/DDBJ databases">
        <title>A draft genome for a cacao thread blight-causing isolate of Paramarasmius palmivorus.</title>
        <authorList>
            <person name="Baruah I.K."/>
            <person name="Bukari Y."/>
            <person name="Amoako-Attah I."/>
            <person name="Meinhardt L.W."/>
            <person name="Bailey B.A."/>
            <person name="Cohen S.P."/>
        </authorList>
    </citation>
    <scope>NUCLEOTIDE SEQUENCE [LARGE SCALE GENOMIC DNA]</scope>
    <source>
        <strain evidence="3 4">GH-12</strain>
    </source>
</reference>
<feature type="region of interest" description="Disordered" evidence="1">
    <location>
        <begin position="413"/>
        <end position="461"/>
    </location>
</feature>
<dbReference type="PANTHER" id="PTHR46177">
    <property type="entry name" value="INTEGRASE CATALYTIC DOMAIN-CONTAINING PROTEIN"/>
    <property type="match status" value="1"/>
</dbReference>
<dbReference type="InterPro" id="IPR058913">
    <property type="entry name" value="Integrase_dom_put"/>
</dbReference>
<dbReference type="Pfam" id="PF24764">
    <property type="entry name" value="rva_4"/>
    <property type="match status" value="1"/>
</dbReference>
<accession>A0AAW0AZZ5</accession>
<gene>
    <name evidence="3" type="ORF">VNI00_018140</name>
</gene>
<feature type="domain" description="Integrase core" evidence="2">
    <location>
        <begin position="71"/>
        <end position="241"/>
    </location>
</feature>
<organism evidence="3 4">
    <name type="scientific">Paramarasmius palmivorus</name>
    <dbReference type="NCBI Taxonomy" id="297713"/>
    <lineage>
        <taxon>Eukaryota</taxon>
        <taxon>Fungi</taxon>
        <taxon>Dikarya</taxon>
        <taxon>Basidiomycota</taxon>
        <taxon>Agaricomycotina</taxon>
        <taxon>Agaricomycetes</taxon>
        <taxon>Agaricomycetidae</taxon>
        <taxon>Agaricales</taxon>
        <taxon>Marasmiineae</taxon>
        <taxon>Marasmiaceae</taxon>
        <taxon>Paramarasmius</taxon>
    </lineage>
</organism>
<sequence>MQELRQIYPNNGYKELRDALLEEKGIAVTRRVFFEYCAVYEPDLLRQRRRGHGKYKRKNFYCAGVMDLIVIDQHDKWKYLFGLALHTGLDPYPNEMLWLKIWWNNNNPMLILSYYITFLKNRGATSLITQSDLGTENVLIARAHTYLRHRYDPGLEGTLQHRYKGEKQNVKLEIAWSLLRKTWVPGFEQILQQGLINNWYNPINIVERLVFRWVFIPWLQAELDFYMQRWNGRKKRRDKKKILPHGVPNEIAQHPERFGAVSFAVKIEQDTVKELEEIYIEKTNPVFYLVPPEMEILLKRYHQECGSPMVNRQNCWDVYKCLMVAFSHEYPNGLDQVTANQWTQMDINASKGGDDRLPDQWHSPPQRMFSDGTPYLGGAFGGIGPGTSKALLDPFHAAHNFNEEHEEDALFADFSDEEPDKGPYNSDYSCDESDSDSDDGEKGIEEKAVEETLLADFTDEE</sequence>
<evidence type="ECO:0000256" key="1">
    <source>
        <dbReference type="SAM" id="MobiDB-lite"/>
    </source>
</evidence>
<dbReference type="AlphaFoldDB" id="A0AAW0AZZ5"/>
<comment type="caution">
    <text evidence="3">The sequence shown here is derived from an EMBL/GenBank/DDBJ whole genome shotgun (WGS) entry which is preliminary data.</text>
</comment>
<proteinExistence type="predicted"/>
<feature type="compositionally biased region" description="Basic and acidic residues" evidence="1">
    <location>
        <begin position="440"/>
        <end position="450"/>
    </location>
</feature>
<name>A0AAW0AZZ5_9AGAR</name>
<feature type="compositionally biased region" description="Acidic residues" evidence="1">
    <location>
        <begin position="429"/>
        <end position="439"/>
    </location>
</feature>
<protein>
    <recommendedName>
        <fullName evidence="2">Integrase core domain-containing protein</fullName>
    </recommendedName>
</protein>
<evidence type="ECO:0000313" key="3">
    <source>
        <dbReference type="EMBL" id="KAK7019212.1"/>
    </source>
</evidence>
<dbReference type="PANTHER" id="PTHR46177:SF1">
    <property type="entry name" value="INTEGRASE CATALYTIC DOMAIN-CONTAINING PROTEIN"/>
    <property type="match status" value="1"/>
</dbReference>
<dbReference type="EMBL" id="JAYKXP010000213">
    <property type="protein sequence ID" value="KAK7019212.1"/>
    <property type="molecule type" value="Genomic_DNA"/>
</dbReference>
<dbReference type="Proteomes" id="UP001383192">
    <property type="component" value="Unassembled WGS sequence"/>
</dbReference>
<evidence type="ECO:0000313" key="4">
    <source>
        <dbReference type="Proteomes" id="UP001383192"/>
    </source>
</evidence>
<evidence type="ECO:0000259" key="2">
    <source>
        <dbReference type="Pfam" id="PF24764"/>
    </source>
</evidence>